<dbReference type="InterPro" id="IPR011059">
    <property type="entry name" value="Metal-dep_hydrolase_composite"/>
</dbReference>
<dbReference type="Gene3D" id="3.20.20.140">
    <property type="entry name" value="Metal-dependent hydrolases"/>
    <property type="match status" value="1"/>
</dbReference>
<evidence type="ECO:0000313" key="2">
    <source>
        <dbReference type="EMBL" id="MEN2792610.1"/>
    </source>
</evidence>
<dbReference type="CDD" id="cd01297">
    <property type="entry name" value="D-aminoacylase"/>
    <property type="match status" value="1"/>
</dbReference>
<dbReference type="InterPro" id="IPR013108">
    <property type="entry name" value="Amidohydro_3"/>
</dbReference>
<reference evidence="2 3" key="1">
    <citation type="submission" date="2024-05" db="EMBL/GenBank/DDBJ databases">
        <authorList>
            <person name="Liu Q."/>
            <person name="Xin Y.-H."/>
        </authorList>
    </citation>
    <scope>NUCLEOTIDE SEQUENCE [LARGE SCALE GENOMIC DNA]</scope>
    <source>
        <strain evidence="2 3">CGMCC 1.10181</strain>
    </source>
</reference>
<evidence type="ECO:0000259" key="1">
    <source>
        <dbReference type="Pfam" id="PF07969"/>
    </source>
</evidence>
<feature type="domain" description="Amidohydrolase 3" evidence="1">
    <location>
        <begin position="46"/>
        <end position="554"/>
    </location>
</feature>
<dbReference type="SUPFAM" id="SSF51556">
    <property type="entry name" value="Metallo-dependent hydrolases"/>
    <property type="match status" value="1"/>
</dbReference>
<dbReference type="PANTHER" id="PTHR11647">
    <property type="entry name" value="HYDRANTOINASE/DIHYDROPYRIMIDINASE FAMILY MEMBER"/>
    <property type="match status" value="1"/>
</dbReference>
<organism evidence="2 3">
    <name type="scientific">Sphingomonas oligophenolica</name>
    <dbReference type="NCBI Taxonomy" id="301154"/>
    <lineage>
        <taxon>Bacteria</taxon>
        <taxon>Pseudomonadati</taxon>
        <taxon>Pseudomonadota</taxon>
        <taxon>Alphaproteobacteria</taxon>
        <taxon>Sphingomonadales</taxon>
        <taxon>Sphingomonadaceae</taxon>
        <taxon>Sphingomonas</taxon>
    </lineage>
</organism>
<protein>
    <submittedName>
        <fullName evidence="2">Amidohydrolase family protein</fullName>
    </submittedName>
</protein>
<gene>
    <name evidence="2" type="ORF">ABC974_23485</name>
</gene>
<dbReference type="PANTHER" id="PTHR11647:SF1">
    <property type="entry name" value="COLLAPSIN RESPONSE MEDIATOR PROTEIN"/>
    <property type="match status" value="1"/>
</dbReference>
<dbReference type="EMBL" id="JBDIME010000031">
    <property type="protein sequence ID" value="MEN2792610.1"/>
    <property type="molecule type" value="Genomic_DNA"/>
</dbReference>
<comment type="caution">
    <text evidence="2">The sequence shown here is derived from an EMBL/GenBank/DDBJ whole genome shotgun (WGS) entry which is preliminary data.</text>
</comment>
<proteinExistence type="predicted"/>
<sequence length="580" mass="63748">MSIEYDLVLRGGTIVDGSGADPFVGDIAIYGDKIVAIGDVAGRGREEIDAADRLVTPGFVDIHTHYDGQITWEHRMIPSSNHGVTTVVMGNCGVGFAPVRKDEREMTIKLMEGVEDIPEVVMAAGVPFNWETFPEYLDAIDQRHADIDFAAQIPHSPLRVYVMGKRGADLEAPTEAELAEMTRLTAEAIRKGAVGVSTSLNMVHRFRDGRPAPSTRTATEEVLALAKGLHEAGSGVFQLIGNSDISKEEQFEMLRRIALTSGRPVSFTFAQSPAEPGQWRWTLDELDTANAQGMTIRGQVIPRPPAIMMGLELLFHPFAFHPSFKPLANLPLQEKVARLRDPALRAQLLSEEPEEPNPHFRNIVSEHNLLFPLGDPPNYHPAADESVGAIAAREGRNPLDVAYSMLLQKDGREILFRPLGNLEGERFESGGRNMLRSAHTVLGLGDGGAHYSSICDAAYPTYFLTYWFRDAPADRRVPLPEAVHQLTRQPAVAMNFLDRGLIQVGMKADINIIDLDRLHLYAPLPVYDLPTGARRLIQRADGYVATIVSGQITYRDGEHTGALPGRLLRGPRSSQEAVLA</sequence>
<dbReference type="Pfam" id="PF07969">
    <property type="entry name" value="Amidohydro_3"/>
    <property type="match status" value="1"/>
</dbReference>
<dbReference type="InterPro" id="IPR032466">
    <property type="entry name" value="Metal_Hydrolase"/>
</dbReference>
<dbReference type="Gene3D" id="2.30.40.10">
    <property type="entry name" value="Urease, subunit C, domain 1"/>
    <property type="match status" value="1"/>
</dbReference>
<dbReference type="RefSeq" id="WP_343892276.1">
    <property type="nucleotide sequence ID" value="NZ_BAAAEH010000055.1"/>
</dbReference>
<name>A0ABU9Y9X7_9SPHN</name>
<accession>A0ABU9Y9X7</accession>
<dbReference type="InterPro" id="IPR050378">
    <property type="entry name" value="Metallo-dep_Hydrolases_sf"/>
</dbReference>
<keyword evidence="3" id="KW-1185">Reference proteome</keyword>
<dbReference type="Proteomes" id="UP001419910">
    <property type="component" value="Unassembled WGS sequence"/>
</dbReference>
<evidence type="ECO:0000313" key="3">
    <source>
        <dbReference type="Proteomes" id="UP001419910"/>
    </source>
</evidence>
<dbReference type="SUPFAM" id="SSF51338">
    <property type="entry name" value="Composite domain of metallo-dependent hydrolases"/>
    <property type="match status" value="1"/>
</dbReference>